<dbReference type="PANTHER" id="PTHR33065">
    <property type="entry name" value="OS07G0486400 PROTEIN"/>
    <property type="match status" value="1"/>
</dbReference>
<sequence>MSSHVGKRPSMVASGTGERLTTATLGVVAGQRGWASGKWAGAKKSIARLEPMTFLKVTRCCTDYFPEDMVQFFSVRLIKSPICNGSTQVYGYIAARDERDGMLNYIVNYSRDDPIVVQQGSLIEMTGPKRCILLDSIVLIEFDMRIKSGRHEEEDLQLIDGAITCSWYTHTPSANTPSPPIIDRITGDSGIVDICLATIMSAMVATIEVVILQVLSGSNLSIGSFLDMFDDYEEIQLFHGKIDQLGALRRFVVAVHWDSIMFLKFEVGNNLQYSQHGCATKWLEFQARQHGCASRRIKLKLTTILVKCFGTMLPVDERPAVNALEGVDIRTLNSTHEPTVRGSKTALLFLRHE</sequence>
<dbReference type="AlphaFoldDB" id="A0AAQ3TQB9"/>
<dbReference type="PANTHER" id="PTHR33065:SF193">
    <property type="entry name" value="DUF6598 DOMAIN-CONTAINING PROTEIN"/>
    <property type="match status" value="1"/>
</dbReference>
<dbReference type="EMBL" id="CP144749">
    <property type="protein sequence ID" value="WVZ77521.1"/>
    <property type="molecule type" value="Genomic_DNA"/>
</dbReference>
<accession>A0AAQ3TQB9</accession>
<keyword evidence="3" id="KW-1185">Reference proteome</keyword>
<evidence type="ECO:0000313" key="3">
    <source>
        <dbReference type="Proteomes" id="UP001341281"/>
    </source>
</evidence>
<dbReference type="Proteomes" id="UP001341281">
    <property type="component" value="Chromosome 05"/>
</dbReference>
<gene>
    <name evidence="2" type="ORF">U9M48_025379</name>
</gene>
<protein>
    <recommendedName>
        <fullName evidence="1">DUF6598 domain-containing protein</fullName>
    </recommendedName>
</protein>
<dbReference type="InterPro" id="IPR046533">
    <property type="entry name" value="DUF6598"/>
</dbReference>
<feature type="non-terminal residue" evidence="2">
    <location>
        <position position="353"/>
    </location>
</feature>
<evidence type="ECO:0000259" key="1">
    <source>
        <dbReference type="Pfam" id="PF20241"/>
    </source>
</evidence>
<name>A0AAQ3TQB9_PASNO</name>
<evidence type="ECO:0000313" key="2">
    <source>
        <dbReference type="EMBL" id="WVZ77521.1"/>
    </source>
</evidence>
<proteinExistence type="predicted"/>
<organism evidence="2 3">
    <name type="scientific">Paspalum notatum var. saurae</name>
    <dbReference type="NCBI Taxonomy" id="547442"/>
    <lineage>
        <taxon>Eukaryota</taxon>
        <taxon>Viridiplantae</taxon>
        <taxon>Streptophyta</taxon>
        <taxon>Embryophyta</taxon>
        <taxon>Tracheophyta</taxon>
        <taxon>Spermatophyta</taxon>
        <taxon>Magnoliopsida</taxon>
        <taxon>Liliopsida</taxon>
        <taxon>Poales</taxon>
        <taxon>Poaceae</taxon>
        <taxon>PACMAD clade</taxon>
        <taxon>Panicoideae</taxon>
        <taxon>Andropogonodae</taxon>
        <taxon>Paspaleae</taxon>
        <taxon>Paspalinae</taxon>
        <taxon>Paspalum</taxon>
    </lineage>
</organism>
<feature type="domain" description="DUF6598" evidence="1">
    <location>
        <begin position="69"/>
        <end position="307"/>
    </location>
</feature>
<dbReference type="Pfam" id="PF20241">
    <property type="entry name" value="DUF6598"/>
    <property type="match status" value="1"/>
</dbReference>
<reference evidence="2 3" key="1">
    <citation type="submission" date="2024-02" db="EMBL/GenBank/DDBJ databases">
        <title>High-quality chromosome-scale genome assembly of Pensacola bahiagrass (Paspalum notatum Flugge var. saurae).</title>
        <authorList>
            <person name="Vega J.M."/>
            <person name="Podio M."/>
            <person name="Orjuela J."/>
            <person name="Siena L.A."/>
            <person name="Pessino S.C."/>
            <person name="Combes M.C."/>
            <person name="Mariac C."/>
            <person name="Albertini E."/>
            <person name="Pupilli F."/>
            <person name="Ortiz J.P.A."/>
            <person name="Leblanc O."/>
        </authorList>
    </citation>
    <scope>NUCLEOTIDE SEQUENCE [LARGE SCALE GENOMIC DNA]</scope>
    <source>
        <strain evidence="2">R1</strain>
        <tissue evidence="2">Leaf</tissue>
    </source>
</reference>